<comment type="cofactor">
    <cofactor evidence="1">
        <name>Zn(2+)</name>
        <dbReference type="ChEBI" id="CHEBI:29105"/>
    </cofactor>
</comment>
<dbReference type="PANTHER" id="PTHR42978">
    <property type="entry name" value="QUORUM-QUENCHING LACTONASE YTNP-RELATED-RELATED"/>
    <property type="match status" value="1"/>
</dbReference>
<evidence type="ECO:0000256" key="4">
    <source>
        <dbReference type="ARBA" id="ARBA00022801"/>
    </source>
</evidence>
<evidence type="ECO:0000256" key="5">
    <source>
        <dbReference type="ARBA" id="ARBA00022833"/>
    </source>
</evidence>
<dbReference type="SUPFAM" id="SSF56281">
    <property type="entry name" value="Metallo-hydrolase/oxidoreductase"/>
    <property type="match status" value="1"/>
</dbReference>
<evidence type="ECO:0000256" key="3">
    <source>
        <dbReference type="ARBA" id="ARBA00022723"/>
    </source>
</evidence>
<dbReference type="Gene3D" id="3.60.15.10">
    <property type="entry name" value="Ribonuclease Z/Hydroxyacylglutathione hydrolase-like"/>
    <property type="match status" value="1"/>
</dbReference>
<feature type="compositionally biased region" description="Polar residues" evidence="6">
    <location>
        <begin position="181"/>
        <end position="198"/>
    </location>
</feature>
<dbReference type="InterPro" id="IPR036866">
    <property type="entry name" value="RibonucZ/Hydroxyglut_hydro"/>
</dbReference>
<reference evidence="7" key="1">
    <citation type="submission" date="2020-06" db="EMBL/GenBank/DDBJ databases">
        <authorList>
            <person name="Onetto C."/>
        </authorList>
    </citation>
    <scope>NUCLEOTIDE SEQUENCE</scope>
</reference>
<comment type="similarity">
    <text evidence="2">Belongs to the metallo-beta-lactamase superfamily.</text>
</comment>
<keyword evidence="8" id="KW-1185">Reference proteome</keyword>
<evidence type="ECO:0000256" key="2">
    <source>
        <dbReference type="ARBA" id="ARBA00007749"/>
    </source>
</evidence>
<keyword evidence="4" id="KW-0378">Hydrolase</keyword>
<proteinExistence type="inferred from homology"/>
<dbReference type="Proteomes" id="UP000745764">
    <property type="component" value="Unassembled WGS sequence"/>
</dbReference>
<evidence type="ECO:0008006" key="9">
    <source>
        <dbReference type="Google" id="ProtNLM"/>
    </source>
</evidence>
<feature type="region of interest" description="Disordered" evidence="6">
    <location>
        <begin position="165"/>
        <end position="198"/>
    </location>
</feature>
<dbReference type="EMBL" id="CAINUL010000003">
    <property type="protein sequence ID" value="CAD0108478.1"/>
    <property type="molecule type" value="Genomic_DNA"/>
</dbReference>
<dbReference type="GO" id="GO:0046872">
    <property type="term" value="F:metal ion binding"/>
    <property type="evidence" value="ECO:0007669"/>
    <property type="project" value="UniProtKB-KW"/>
</dbReference>
<comment type="caution">
    <text evidence="7">The sequence shown here is derived from an EMBL/GenBank/DDBJ whole genome shotgun (WGS) entry which is preliminary data.</text>
</comment>
<evidence type="ECO:0000256" key="1">
    <source>
        <dbReference type="ARBA" id="ARBA00001947"/>
    </source>
</evidence>
<organism evidence="7 8">
    <name type="scientific">Aureobasidium uvarum</name>
    <dbReference type="NCBI Taxonomy" id="2773716"/>
    <lineage>
        <taxon>Eukaryota</taxon>
        <taxon>Fungi</taxon>
        <taxon>Dikarya</taxon>
        <taxon>Ascomycota</taxon>
        <taxon>Pezizomycotina</taxon>
        <taxon>Dothideomycetes</taxon>
        <taxon>Dothideomycetidae</taxon>
        <taxon>Dothideales</taxon>
        <taxon>Saccotheciaceae</taxon>
        <taxon>Aureobasidium</taxon>
    </lineage>
</organism>
<evidence type="ECO:0000256" key="6">
    <source>
        <dbReference type="SAM" id="MobiDB-lite"/>
    </source>
</evidence>
<sequence length="317" mass="35357">MEASTVTLHALSAGHFTLPEYQFVSPTVVTARKTVPSLAFLIQHRDAATGYLTRIVFDLGLRKDTERYPTPIQHHMTTRQPMTTEPDVVSSLAKGGLLSSDIDYIIYSHGDVLNEFEVHWDHVGEPHAFLTSTFIVGHGTFALLDGTTGKPRGIHSFFEPDLLPEDRSVELSDPDGDSQEGPWQQSSRLKGLDTTPTWQPYENMRKTYDLFGDGSLLIVDSPGHLPGHINMLVRTAEDRLVYLAGDAFHDRRLLTGEKDIGTWHDAEGHVCCIHTNKEAAAATINRIRELEVQGVEIIAAHDPDWEKLNSHRFFGAI</sequence>
<dbReference type="GO" id="GO:0016787">
    <property type="term" value="F:hydrolase activity"/>
    <property type="evidence" value="ECO:0007669"/>
    <property type="project" value="UniProtKB-KW"/>
</dbReference>
<dbReference type="OrthoDB" id="10250730at2759"/>
<dbReference type="PANTHER" id="PTHR42978:SF2">
    <property type="entry name" value="102 KBASES UNSTABLE REGION: FROM 1 TO 119443"/>
    <property type="match status" value="1"/>
</dbReference>
<evidence type="ECO:0000313" key="7">
    <source>
        <dbReference type="EMBL" id="CAD0108478.1"/>
    </source>
</evidence>
<gene>
    <name evidence="7" type="ORF">AWRI4620_LOCUS2733</name>
</gene>
<accession>A0A9N8PRU3</accession>
<dbReference type="AlphaFoldDB" id="A0A9N8PRU3"/>
<name>A0A9N8PRU3_9PEZI</name>
<protein>
    <recommendedName>
        <fullName evidence="9">Metallo-beta-lactamase domain-containing protein</fullName>
    </recommendedName>
</protein>
<feature type="non-terminal residue" evidence="7">
    <location>
        <position position="1"/>
    </location>
</feature>
<evidence type="ECO:0000313" key="8">
    <source>
        <dbReference type="Proteomes" id="UP000745764"/>
    </source>
</evidence>
<dbReference type="InterPro" id="IPR051013">
    <property type="entry name" value="MBL_superfamily_lactonases"/>
</dbReference>
<dbReference type="CDD" id="cd07730">
    <property type="entry name" value="metallo-hydrolase-like_MBL-fold"/>
    <property type="match status" value="1"/>
</dbReference>
<keyword evidence="5" id="KW-0862">Zinc</keyword>
<keyword evidence="3" id="KW-0479">Metal-binding</keyword>